<dbReference type="GO" id="GO:0018104">
    <property type="term" value="P:peptidoglycan-protein cross-linking"/>
    <property type="evidence" value="ECO:0007669"/>
    <property type="project" value="TreeGrafter"/>
</dbReference>
<evidence type="ECO:0000256" key="8">
    <source>
        <dbReference type="ARBA" id="ARBA00023316"/>
    </source>
</evidence>
<dbReference type="Proteomes" id="UP000000321">
    <property type="component" value="Unassembled WGS sequence"/>
</dbReference>
<gene>
    <name evidence="12" type="ORF">SI859A1_01281</name>
</gene>
<dbReference type="InterPro" id="IPR005490">
    <property type="entry name" value="LD_TPept_cat_dom"/>
</dbReference>
<keyword evidence="13" id="KW-1185">Reference proteome</keyword>
<dbReference type="FunFam" id="2.40.440.10:FF:000002">
    <property type="entry name" value="L,D-transpeptidase ErfK/SrfK"/>
    <property type="match status" value="1"/>
</dbReference>
<evidence type="ECO:0000256" key="5">
    <source>
        <dbReference type="ARBA" id="ARBA00022801"/>
    </source>
</evidence>
<evidence type="ECO:0000313" key="12">
    <source>
        <dbReference type="EMBL" id="EAS49928.1"/>
    </source>
</evidence>
<proteinExistence type="inferred from homology"/>
<evidence type="ECO:0000256" key="1">
    <source>
        <dbReference type="ARBA" id="ARBA00004752"/>
    </source>
</evidence>
<keyword evidence="8 9" id="KW-0961">Cell wall biogenesis/degradation</keyword>
<dbReference type="EMBL" id="AAPJ01000003">
    <property type="protein sequence ID" value="EAS49928.1"/>
    <property type="molecule type" value="Genomic_DNA"/>
</dbReference>
<dbReference type="GO" id="GO:0008360">
    <property type="term" value="P:regulation of cell shape"/>
    <property type="evidence" value="ECO:0007669"/>
    <property type="project" value="UniProtKB-UniRule"/>
</dbReference>
<organism evidence="12 13">
    <name type="scientific">Aurantimonas manganoxydans (strain ATCC BAA-1229 / DSM 21871 / SI85-9A1)</name>
    <dbReference type="NCBI Taxonomy" id="287752"/>
    <lineage>
        <taxon>Bacteria</taxon>
        <taxon>Pseudomonadati</taxon>
        <taxon>Pseudomonadota</taxon>
        <taxon>Alphaproteobacteria</taxon>
        <taxon>Hyphomicrobiales</taxon>
        <taxon>Aurantimonadaceae</taxon>
        <taxon>Aurantimonas</taxon>
    </lineage>
</organism>
<evidence type="ECO:0000256" key="7">
    <source>
        <dbReference type="ARBA" id="ARBA00022984"/>
    </source>
</evidence>
<dbReference type="PROSITE" id="PS52029">
    <property type="entry name" value="LD_TPASE"/>
    <property type="match status" value="1"/>
</dbReference>
<dbReference type="GO" id="GO:0005576">
    <property type="term" value="C:extracellular region"/>
    <property type="evidence" value="ECO:0007669"/>
    <property type="project" value="TreeGrafter"/>
</dbReference>
<dbReference type="InterPro" id="IPR050979">
    <property type="entry name" value="LD-transpeptidase"/>
</dbReference>
<reference evidence="12 13" key="1">
    <citation type="journal article" date="2008" name="Appl. Environ. Microbiol.">
        <title>Genomic insights into Mn(II) oxidation by the marine alphaproteobacterium Aurantimonas sp. strain SI85-9A1.</title>
        <authorList>
            <person name="Dick G.J."/>
            <person name="Podell S."/>
            <person name="Johnson H.A."/>
            <person name="Rivera-Espinoza Y."/>
            <person name="Bernier-Latmani R."/>
            <person name="McCarthy J.K."/>
            <person name="Torpey J.W."/>
            <person name="Clement B.G."/>
            <person name="Gaasterland T."/>
            <person name="Tebo B.M."/>
        </authorList>
    </citation>
    <scope>NUCLEOTIDE SEQUENCE [LARGE SCALE GENOMIC DNA]</scope>
    <source>
        <strain evidence="12 13">SI85-9A1</strain>
    </source>
</reference>
<dbReference type="GO" id="GO:0071972">
    <property type="term" value="F:peptidoglycan L,D-transpeptidase activity"/>
    <property type="evidence" value="ECO:0007669"/>
    <property type="project" value="TreeGrafter"/>
</dbReference>
<comment type="caution">
    <text evidence="12">The sequence shown here is derived from an EMBL/GenBank/DDBJ whole genome shotgun (WGS) entry which is preliminary data.</text>
</comment>
<dbReference type="SUPFAM" id="SSF141523">
    <property type="entry name" value="L,D-transpeptidase catalytic domain-like"/>
    <property type="match status" value="1"/>
</dbReference>
<evidence type="ECO:0000256" key="9">
    <source>
        <dbReference type="PROSITE-ProRule" id="PRU01373"/>
    </source>
</evidence>
<dbReference type="CDD" id="cd16913">
    <property type="entry name" value="YkuD_like"/>
    <property type="match status" value="1"/>
</dbReference>
<feature type="region of interest" description="Disordered" evidence="10">
    <location>
        <begin position="1"/>
        <end position="40"/>
    </location>
</feature>
<feature type="domain" description="L,D-TPase catalytic" evidence="11">
    <location>
        <begin position="122"/>
        <end position="261"/>
    </location>
</feature>
<dbReference type="Pfam" id="PF03734">
    <property type="entry name" value="YkuD"/>
    <property type="match status" value="1"/>
</dbReference>
<evidence type="ECO:0000256" key="6">
    <source>
        <dbReference type="ARBA" id="ARBA00022960"/>
    </source>
</evidence>
<keyword evidence="4" id="KW-0808">Transferase</keyword>
<keyword evidence="3" id="KW-0328">Glycosyltransferase</keyword>
<keyword evidence="6 9" id="KW-0133">Cell shape</keyword>
<dbReference type="UniPathway" id="UPA00219"/>
<evidence type="ECO:0000256" key="2">
    <source>
        <dbReference type="ARBA" id="ARBA00005992"/>
    </source>
</evidence>
<dbReference type="BioCyc" id="AURANTIMONAS:SI859A1_01281-MONOMER"/>
<dbReference type="PANTHER" id="PTHR30582:SF24">
    <property type="entry name" value="L,D-TRANSPEPTIDASE ERFK_SRFK-RELATED"/>
    <property type="match status" value="1"/>
</dbReference>
<evidence type="ECO:0000259" key="11">
    <source>
        <dbReference type="PROSITE" id="PS52029"/>
    </source>
</evidence>
<protein>
    <recommendedName>
        <fullName evidence="11">L,D-TPase catalytic domain-containing protein</fullName>
    </recommendedName>
</protein>
<accession>Q1YJ39</accession>
<evidence type="ECO:0000313" key="13">
    <source>
        <dbReference type="Proteomes" id="UP000000321"/>
    </source>
</evidence>
<dbReference type="AlphaFoldDB" id="Q1YJ39"/>
<dbReference type="GO" id="GO:0071555">
    <property type="term" value="P:cell wall organization"/>
    <property type="evidence" value="ECO:0007669"/>
    <property type="project" value="UniProtKB-UniRule"/>
</dbReference>
<comment type="pathway">
    <text evidence="1 9">Cell wall biogenesis; peptidoglycan biosynthesis.</text>
</comment>
<sequence length="270" mass="29736">MRTRRPLGPRLFQGEDMIDAKTRRPPAITHPSCDSASRDGATGMDRRAFIAVMASVALTGCVSTQEPTRVVPIKPPEPKPVLPAMYRAMPNERFPIPAVDVSNLDRRLWRQVVDYPTTERVGTLVVDTPAKYLYLVMEEGTAMRYGIGVGRGGFSWSGRATIAYKRKWPTWTPPAEMIKREPELAPYSAANGGMPPSLDNPLGARALYIFQDGRDTLYRLHGTNQAWSIGKAVSSGCIRLLNQDVIDLYGRVPDGTPIRVIPDPATAMSA</sequence>
<comment type="similarity">
    <text evidence="2">Belongs to the YkuD family.</text>
</comment>
<evidence type="ECO:0000256" key="3">
    <source>
        <dbReference type="ARBA" id="ARBA00022676"/>
    </source>
</evidence>
<name>Q1YJ39_AURMS</name>
<evidence type="ECO:0000256" key="10">
    <source>
        <dbReference type="SAM" id="MobiDB-lite"/>
    </source>
</evidence>
<keyword evidence="7 9" id="KW-0573">Peptidoglycan synthesis</keyword>
<evidence type="ECO:0000256" key="4">
    <source>
        <dbReference type="ARBA" id="ARBA00022679"/>
    </source>
</evidence>
<feature type="active site" description="Nucleophile" evidence="9">
    <location>
        <position position="237"/>
    </location>
</feature>
<dbReference type="PANTHER" id="PTHR30582">
    <property type="entry name" value="L,D-TRANSPEPTIDASE"/>
    <property type="match status" value="1"/>
</dbReference>
<dbReference type="HOGENOM" id="CLU_042399_0_0_5"/>
<dbReference type="Gene3D" id="2.40.440.10">
    <property type="entry name" value="L,D-transpeptidase catalytic domain-like"/>
    <property type="match status" value="1"/>
</dbReference>
<feature type="active site" description="Proton donor/acceptor" evidence="9">
    <location>
        <position position="221"/>
    </location>
</feature>
<keyword evidence="5" id="KW-0378">Hydrolase</keyword>
<dbReference type="GO" id="GO:0016757">
    <property type="term" value="F:glycosyltransferase activity"/>
    <property type="evidence" value="ECO:0007669"/>
    <property type="project" value="UniProtKB-KW"/>
</dbReference>
<dbReference type="InterPro" id="IPR038063">
    <property type="entry name" value="Transpep_catalytic_dom"/>
</dbReference>